<feature type="domain" description="C3H1-type" evidence="12">
    <location>
        <begin position="140"/>
        <end position="162"/>
    </location>
</feature>
<dbReference type="PANTHER" id="PTHR23102:SF24">
    <property type="entry name" value="CLEAVAGE AND POLYADENYLATION SPECIFICITY FACTOR SUBUNIT 4"/>
    <property type="match status" value="1"/>
</dbReference>
<dbReference type="FunFam" id="4.10.1000.10:FF:000012">
    <property type="entry name" value="cleavage and polyadenylation specificity factor subunit 4"/>
    <property type="match status" value="1"/>
</dbReference>
<keyword evidence="6 10" id="KW-0863">Zinc-finger</keyword>
<dbReference type="EMBL" id="CP017556">
    <property type="protein sequence ID" value="AOW04085.1"/>
    <property type="molecule type" value="Genomic_DNA"/>
</dbReference>
<reference evidence="14 16" key="2">
    <citation type="submission" date="2018-07" db="EMBL/GenBank/DDBJ databases">
        <title>Draft Genome Assemblies for Five Robust Yarrowia lipolytica Strains Exhibiting High Lipid Production and Pentose Sugar Utilization and Sugar Alcohol Secretion from Undetoxified Lignocellulosic Biomass Hydrolysates.</title>
        <authorList>
            <consortium name="DOE Joint Genome Institute"/>
            <person name="Walker C."/>
            <person name="Ryu S."/>
            <person name="Na H."/>
            <person name="Zane M."/>
            <person name="LaButti K."/>
            <person name="Lipzen A."/>
            <person name="Haridas S."/>
            <person name="Barry K."/>
            <person name="Grigoriev I.V."/>
            <person name="Quarterman J."/>
            <person name="Slininger P."/>
            <person name="Dien B."/>
            <person name="Trinh C.T."/>
        </authorList>
    </citation>
    <scope>NUCLEOTIDE SEQUENCE [LARGE SCALE GENOMIC DNA]</scope>
    <source>
        <strain evidence="14 16">YB392</strain>
    </source>
</reference>
<evidence type="ECO:0000313" key="14">
    <source>
        <dbReference type="EMBL" id="RDW25668.1"/>
    </source>
</evidence>
<keyword evidence="9 11" id="KW-0539">Nucleus</keyword>
<evidence type="ECO:0000259" key="12">
    <source>
        <dbReference type="PROSITE" id="PS50103"/>
    </source>
</evidence>
<organism evidence="13 15">
    <name type="scientific">Yarrowia lipolytica</name>
    <name type="common">Candida lipolytica</name>
    <dbReference type="NCBI Taxonomy" id="4952"/>
    <lineage>
        <taxon>Eukaryota</taxon>
        <taxon>Fungi</taxon>
        <taxon>Dikarya</taxon>
        <taxon>Ascomycota</taxon>
        <taxon>Saccharomycotina</taxon>
        <taxon>Dipodascomycetes</taxon>
        <taxon>Dipodascales</taxon>
        <taxon>Dipodascales incertae sedis</taxon>
        <taxon>Yarrowia</taxon>
    </lineage>
</organism>
<proteinExistence type="inferred from homology"/>
<dbReference type="EMBL" id="KZ858997">
    <property type="protein sequence ID" value="RDW25668.1"/>
    <property type="molecule type" value="Genomic_DNA"/>
</dbReference>
<dbReference type="VEuPathDB" id="FungiDB:YALI1_D18190g"/>
<dbReference type="PANTHER" id="PTHR23102">
    <property type="entry name" value="CLEAVAGE AND POLYADENYLATION SPECIFICITY FACTOR SUBUNIT 4-RELATED"/>
    <property type="match status" value="1"/>
</dbReference>
<dbReference type="SUPFAM" id="SSF90229">
    <property type="entry name" value="CCCH zinc finger"/>
    <property type="match status" value="2"/>
</dbReference>
<feature type="zinc finger region" description="C3H1-type" evidence="10">
    <location>
        <begin position="111"/>
        <end position="138"/>
    </location>
</feature>
<dbReference type="GO" id="GO:0031124">
    <property type="term" value="P:mRNA 3'-end processing"/>
    <property type="evidence" value="ECO:0007669"/>
    <property type="project" value="UniProtKB-UniRule"/>
</dbReference>
<dbReference type="OMA" id="SLVCKHY"/>
<feature type="zinc finger region" description="C3H1-type" evidence="10">
    <location>
        <begin position="54"/>
        <end position="81"/>
    </location>
</feature>
<dbReference type="PROSITE" id="PS50103">
    <property type="entry name" value="ZF_C3H1"/>
    <property type="match status" value="5"/>
</dbReference>
<feature type="domain" description="C3H1-type" evidence="12">
    <location>
        <begin position="111"/>
        <end position="138"/>
    </location>
</feature>
<reference evidence="13 15" key="1">
    <citation type="journal article" date="2016" name="PLoS ONE">
        <title>Sequence Assembly of Yarrowia lipolytica Strain W29/CLIB89 Shows Transposable Element Diversity.</title>
        <authorList>
            <person name="Magnan C."/>
            <person name="Yu J."/>
            <person name="Chang I."/>
            <person name="Jahn E."/>
            <person name="Kanomata Y."/>
            <person name="Wu J."/>
            <person name="Zeller M."/>
            <person name="Oakes M."/>
            <person name="Baldi P."/>
            <person name="Sandmeyer S."/>
        </authorList>
    </citation>
    <scope>NUCLEOTIDE SEQUENCE [LARGE SCALE GENOMIC DNA]</scope>
    <source>
        <strain evidence="13">CLIB89</strain>
        <strain evidence="15">CLIB89(W29)</strain>
    </source>
</reference>
<evidence type="ECO:0000313" key="13">
    <source>
        <dbReference type="EMBL" id="AOW04085.1"/>
    </source>
</evidence>
<dbReference type="Proteomes" id="UP000256601">
    <property type="component" value="Unassembled WGS sequence"/>
</dbReference>
<dbReference type="VEuPathDB" id="FungiDB:YALI0_D14982g"/>
<accession>A0A1D8NEL8</accession>
<evidence type="ECO:0000256" key="4">
    <source>
        <dbReference type="ARBA" id="ARBA00022723"/>
    </source>
</evidence>
<dbReference type="InterPro" id="IPR036855">
    <property type="entry name" value="Znf_CCCH_sf"/>
</dbReference>
<evidence type="ECO:0000256" key="7">
    <source>
        <dbReference type="ARBA" id="ARBA00022833"/>
    </source>
</evidence>
<dbReference type="KEGG" id="yli:2911334"/>
<dbReference type="AlphaFoldDB" id="A0A1D8NEL8"/>
<evidence type="ECO:0000256" key="1">
    <source>
        <dbReference type="ARBA" id="ARBA00004123"/>
    </source>
</evidence>
<evidence type="ECO:0000313" key="15">
    <source>
        <dbReference type="Proteomes" id="UP000182444"/>
    </source>
</evidence>
<name>A0A1D8NEL8_YARLL</name>
<dbReference type="RefSeq" id="XP_502840.1">
    <property type="nucleotide sequence ID" value="XM_502840.1"/>
</dbReference>
<feature type="zinc finger region" description="C3H1-type" evidence="10">
    <location>
        <begin position="140"/>
        <end position="162"/>
    </location>
</feature>
<evidence type="ECO:0000256" key="2">
    <source>
        <dbReference type="ARBA" id="ARBA00008907"/>
    </source>
</evidence>
<dbReference type="Proteomes" id="UP000182444">
    <property type="component" value="Chromosome 1D"/>
</dbReference>
<evidence type="ECO:0000256" key="8">
    <source>
        <dbReference type="ARBA" id="ARBA00022884"/>
    </source>
</evidence>
<feature type="domain" description="C3H1-type" evidence="12">
    <location>
        <begin position="82"/>
        <end position="110"/>
    </location>
</feature>
<dbReference type="GO" id="GO:0005847">
    <property type="term" value="C:mRNA cleavage and polyadenylation specificity factor complex"/>
    <property type="evidence" value="ECO:0007669"/>
    <property type="project" value="EnsemblFungi"/>
</dbReference>
<evidence type="ECO:0000256" key="6">
    <source>
        <dbReference type="ARBA" id="ARBA00022771"/>
    </source>
</evidence>
<keyword evidence="4 10" id="KW-0479">Metal-binding</keyword>
<keyword evidence="8 11" id="KW-0694">RNA-binding</keyword>
<dbReference type="SMART" id="SM00356">
    <property type="entry name" value="ZnF_C3H1"/>
    <property type="match status" value="5"/>
</dbReference>
<dbReference type="OrthoDB" id="1914176at2759"/>
<evidence type="ECO:0000256" key="9">
    <source>
        <dbReference type="ARBA" id="ARBA00023242"/>
    </source>
</evidence>
<feature type="domain" description="C3H1-type" evidence="12">
    <location>
        <begin position="54"/>
        <end position="81"/>
    </location>
</feature>
<protein>
    <recommendedName>
        <fullName evidence="11">mRNA 3'-end-processing protein</fullName>
    </recommendedName>
</protein>
<comment type="function">
    <text evidence="11">Component of the cleavage factor I (CF I) involved in pre-mRNA 3'-end processing.</text>
</comment>
<keyword evidence="3 11" id="KW-0507">mRNA processing</keyword>
<feature type="domain" description="C3H1-type" evidence="12">
    <location>
        <begin position="24"/>
        <end position="52"/>
    </location>
</feature>
<dbReference type="Gene3D" id="4.10.1000.10">
    <property type="entry name" value="Zinc finger, CCCH-type"/>
    <property type="match status" value="2"/>
</dbReference>
<evidence type="ECO:0000256" key="10">
    <source>
        <dbReference type="PROSITE-ProRule" id="PRU00723"/>
    </source>
</evidence>
<dbReference type="InterPro" id="IPR045348">
    <property type="entry name" value="CPSF4/Yth1"/>
</dbReference>
<dbReference type="Pfam" id="PF00642">
    <property type="entry name" value="zf-CCCH"/>
    <property type="match status" value="2"/>
</dbReference>
<dbReference type="GO" id="GO:0003723">
    <property type="term" value="F:RNA binding"/>
    <property type="evidence" value="ECO:0007669"/>
    <property type="project" value="UniProtKB-UniRule"/>
</dbReference>
<comment type="subcellular location">
    <subcellularLocation>
        <location evidence="1 11">Nucleus</location>
    </subcellularLocation>
</comment>
<evidence type="ECO:0000256" key="3">
    <source>
        <dbReference type="ARBA" id="ARBA00022664"/>
    </source>
</evidence>
<keyword evidence="5 11" id="KW-0677">Repeat</keyword>
<evidence type="ECO:0000256" key="5">
    <source>
        <dbReference type="ARBA" id="ARBA00022737"/>
    </source>
</evidence>
<comment type="similarity">
    <text evidence="2 11">Belongs to the CPSF4/YTH1 family.</text>
</comment>
<dbReference type="InterPro" id="IPR000571">
    <property type="entry name" value="Znf_CCCH"/>
</dbReference>
<gene>
    <name evidence="14" type="ORF">B0I71DRAFT_132236</name>
    <name evidence="13" type="ORF">YALI1_D18190g</name>
</gene>
<evidence type="ECO:0000256" key="11">
    <source>
        <dbReference type="RuleBase" id="RU369008"/>
    </source>
</evidence>
<feature type="zinc finger region" description="C3H1-type" evidence="10">
    <location>
        <begin position="24"/>
        <end position="52"/>
    </location>
</feature>
<dbReference type="eggNOG" id="KOG1040">
    <property type="taxonomic scope" value="Eukaryota"/>
</dbReference>
<sequence>MKFETPSRFKFTPYLEREYQFGLDPNRPLCRGFLQFDGCPRGNSCPDKHLAPTFLNKIVCKHWLRGLCKKGLNCEFLHEYNLQKMPECQFYVKNGFCTQSPDCQYLHIDPASKIPVCFNYEKGFCKMGPECSRKHIRRMPCELYMTGFCPKGRVCEFAHPKFVGIYDYMIIKPNPKDKAKDETKQETKEEALQ</sequence>
<dbReference type="GeneID" id="2911334"/>
<keyword evidence="7 10" id="KW-0862">Zinc</keyword>
<feature type="zinc finger region" description="C3H1-type" evidence="10">
    <location>
        <begin position="82"/>
        <end position="110"/>
    </location>
</feature>
<evidence type="ECO:0000313" key="16">
    <source>
        <dbReference type="Proteomes" id="UP000256601"/>
    </source>
</evidence>
<dbReference type="GO" id="GO:0008270">
    <property type="term" value="F:zinc ion binding"/>
    <property type="evidence" value="ECO:0007669"/>
    <property type="project" value="UniProtKB-KW"/>
</dbReference>